<keyword evidence="2" id="KW-0472">Membrane</keyword>
<organism evidence="3 4">
    <name type="scientific">Epichloe festucae (strain Fl1)</name>
    <dbReference type="NCBI Taxonomy" id="877507"/>
    <lineage>
        <taxon>Eukaryota</taxon>
        <taxon>Fungi</taxon>
        <taxon>Dikarya</taxon>
        <taxon>Ascomycota</taxon>
        <taxon>Pezizomycotina</taxon>
        <taxon>Sordariomycetes</taxon>
        <taxon>Hypocreomycetidae</taxon>
        <taxon>Hypocreales</taxon>
        <taxon>Clavicipitaceae</taxon>
        <taxon>Epichloe</taxon>
    </lineage>
</organism>
<feature type="transmembrane region" description="Helical" evidence="2">
    <location>
        <begin position="344"/>
        <end position="364"/>
    </location>
</feature>
<dbReference type="EMBL" id="CP031387">
    <property type="protein sequence ID" value="QPG99630.1"/>
    <property type="molecule type" value="Genomic_DNA"/>
</dbReference>
<dbReference type="OrthoDB" id="5360701at2759"/>
<proteinExistence type="predicted"/>
<keyword evidence="2" id="KW-0812">Transmembrane</keyword>
<reference evidence="3 4" key="1">
    <citation type="journal article" date="2018" name="PLoS Genet.">
        <title>Repeat elements organise 3D genome structure and mediate transcription in the filamentous fungus Epichloe festucae.</title>
        <authorList>
            <person name="Winter D.J."/>
            <person name="Ganley A.R.D."/>
            <person name="Young C.A."/>
            <person name="Liachko I."/>
            <person name="Schardl C.L."/>
            <person name="Dupont P.Y."/>
            <person name="Berry D."/>
            <person name="Ram A."/>
            <person name="Scott B."/>
            <person name="Cox M.P."/>
        </authorList>
    </citation>
    <scope>NUCLEOTIDE SEQUENCE [LARGE SCALE GENOMIC DNA]</scope>
    <source>
        <strain evidence="3 4">Fl1</strain>
    </source>
</reference>
<evidence type="ECO:0000256" key="1">
    <source>
        <dbReference type="SAM" id="MobiDB-lite"/>
    </source>
</evidence>
<dbReference type="Proteomes" id="UP000594364">
    <property type="component" value="Chromosome 3"/>
</dbReference>
<accession>A0A7S9PV81</accession>
<name>A0A7S9PV81_EPIFF</name>
<protein>
    <submittedName>
        <fullName evidence="3">Uncharacterized protein</fullName>
    </submittedName>
</protein>
<feature type="transmembrane region" description="Helical" evidence="2">
    <location>
        <begin position="310"/>
        <end position="332"/>
    </location>
</feature>
<evidence type="ECO:0000256" key="2">
    <source>
        <dbReference type="SAM" id="Phobius"/>
    </source>
</evidence>
<evidence type="ECO:0000313" key="3">
    <source>
        <dbReference type="EMBL" id="QPG99630.1"/>
    </source>
</evidence>
<evidence type="ECO:0000313" key="4">
    <source>
        <dbReference type="Proteomes" id="UP000594364"/>
    </source>
</evidence>
<gene>
    <name evidence="3" type="ORF">C2857_002220</name>
</gene>
<dbReference type="AlphaFoldDB" id="A0A7S9PV81"/>
<feature type="region of interest" description="Disordered" evidence="1">
    <location>
        <begin position="87"/>
        <end position="109"/>
    </location>
</feature>
<sequence length="443" mass="48077">MWRPDPCDLHQPLREAQAQLATLNMRRASPASPRSLGFICESCALTPTRARRFIGPRLASPRNTKIPKLLNWTTSAPRWASVAAFCSEGDRESPTGQTTHPSAKTPAPITEPAGLAQVAEDSNKKFLSVEGIPAPQLTSAALQSCLRAAAALHPQLKRAEAQTKASASKLVTLGAERTGARIPIDAKIQDAVNRISHAAYTIMTHPNVEMTPESLELYVQIQAQLGRPESLPSILELYATKAKPVVKDGQVTLVKQNANAASRAIEEGVASTALQTAIEAKNLDASLGIIEAAYCVPAFKRQKLIRHGTAPAIGLATLPLGIFGLSTAYAAYWQNTMDISTATGLGVAGISGYLFVVGSLGVIAKLSNKDQMKRVTWAPGTPLRYRWLREDERAALDKVACAWGFKEPWRHGEETGPEWEGLREYMGYRQMLLDRVEFMDGMS</sequence>
<keyword evidence="4" id="KW-1185">Reference proteome</keyword>
<keyword evidence="2" id="KW-1133">Transmembrane helix</keyword>